<organism evidence="7 8">
    <name type="scientific">Priapulus caudatus</name>
    <name type="common">Priapulid worm</name>
    <dbReference type="NCBI Taxonomy" id="37621"/>
    <lineage>
        <taxon>Eukaryota</taxon>
        <taxon>Metazoa</taxon>
        <taxon>Ecdysozoa</taxon>
        <taxon>Scalidophora</taxon>
        <taxon>Priapulida</taxon>
        <taxon>Priapulimorpha</taxon>
        <taxon>Priapulimorphida</taxon>
        <taxon>Priapulidae</taxon>
        <taxon>Priapulus</taxon>
    </lineage>
</organism>
<keyword evidence="4" id="KW-0238">DNA-binding</keyword>
<evidence type="ECO:0000256" key="5">
    <source>
        <dbReference type="ARBA" id="ARBA00023204"/>
    </source>
</evidence>
<protein>
    <recommendedName>
        <fullName evidence="2">Centromere protein S</fullName>
    </recommendedName>
</protein>
<dbReference type="PANTHER" id="PTHR22980:SF0">
    <property type="entry name" value="CENTROMERE PROTEIN S"/>
    <property type="match status" value="1"/>
</dbReference>
<keyword evidence="7" id="KW-1185">Reference proteome</keyword>
<evidence type="ECO:0000256" key="1">
    <source>
        <dbReference type="ARBA" id="ARBA00006612"/>
    </source>
</evidence>
<evidence type="ECO:0000313" key="8">
    <source>
        <dbReference type="RefSeq" id="XP_014661764.1"/>
    </source>
</evidence>
<sequence length="139" mass="15582">MDGHDVQGRLRVSCLSQRLKAAFHYTVGKICEKFAEENDVTFTRKLLPLFSEAVCQQAQSFAVDLELFANHAKRTTINADDVKLLVRKNPDLLDRINGLCDAETATNEMLRENKKSKQRKTKKPSAPTAISDESNNADS</sequence>
<dbReference type="SUPFAM" id="SSF47113">
    <property type="entry name" value="Histone-fold"/>
    <property type="match status" value="1"/>
</dbReference>
<dbReference type="GeneID" id="106804889"/>
<accession>A0ABM1DP93</accession>
<evidence type="ECO:0000256" key="3">
    <source>
        <dbReference type="ARBA" id="ARBA00022763"/>
    </source>
</evidence>
<evidence type="ECO:0000256" key="4">
    <source>
        <dbReference type="ARBA" id="ARBA00023125"/>
    </source>
</evidence>
<keyword evidence="5" id="KW-0234">DNA repair</keyword>
<keyword evidence="3" id="KW-0227">DNA damage</keyword>
<comment type="similarity">
    <text evidence="1">Belongs to the TAF9 family. CENP-S/MHF1 subfamily.</text>
</comment>
<reference evidence="8" key="1">
    <citation type="submission" date="2025-08" db="UniProtKB">
        <authorList>
            <consortium name="RefSeq"/>
        </authorList>
    </citation>
    <scope>IDENTIFICATION</scope>
</reference>
<dbReference type="Proteomes" id="UP000695022">
    <property type="component" value="Unplaced"/>
</dbReference>
<dbReference type="Pfam" id="PF15630">
    <property type="entry name" value="CENP-S"/>
    <property type="match status" value="1"/>
</dbReference>
<dbReference type="InterPro" id="IPR029003">
    <property type="entry name" value="CENP-S/Mhf1"/>
</dbReference>
<feature type="region of interest" description="Disordered" evidence="6">
    <location>
        <begin position="107"/>
        <end position="139"/>
    </location>
</feature>
<dbReference type="RefSeq" id="XP_014661764.1">
    <property type="nucleotide sequence ID" value="XM_014806278.1"/>
</dbReference>
<dbReference type="PANTHER" id="PTHR22980">
    <property type="entry name" value="CORTISTATIN"/>
    <property type="match status" value="1"/>
</dbReference>
<dbReference type="CDD" id="cd22919">
    <property type="entry name" value="HFD_CENP-S"/>
    <property type="match status" value="1"/>
</dbReference>
<gene>
    <name evidence="8" type="primary">LOC106804889</name>
</gene>
<evidence type="ECO:0000256" key="6">
    <source>
        <dbReference type="SAM" id="MobiDB-lite"/>
    </source>
</evidence>
<dbReference type="InterPro" id="IPR009072">
    <property type="entry name" value="Histone-fold"/>
</dbReference>
<proteinExistence type="inferred from homology"/>
<evidence type="ECO:0000256" key="2">
    <source>
        <dbReference type="ARBA" id="ARBA00016400"/>
    </source>
</evidence>
<dbReference type="Gene3D" id="1.10.20.10">
    <property type="entry name" value="Histone, subunit A"/>
    <property type="match status" value="1"/>
</dbReference>
<name>A0ABM1DP93_PRICU</name>
<evidence type="ECO:0000313" key="7">
    <source>
        <dbReference type="Proteomes" id="UP000695022"/>
    </source>
</evidence>